<dbReference type="EMBL" id="FQYK01000001">
    <property type="protein sequence ID" value="SHI38741.1"/>
    <property type="molecule type" value="Genomic_DNA"/>
</dbReference>
<dbReference type="Proteomes" id="UP000184396">
    <property type="component" value="Unassembled WGS sequence"/>
</dbReference>
<feature type="chain" id="PRO_5009915830" evidence="1">
    <location>
        <begin position="29"/>
        <end position="278"/>
    </location>
</feature>
<keyword evidence="4" id="KW-1185">Reference proteome</keyword>
<evidence type="ECO:0000256" key="1">
    <source>
        <dbReference type="SAM" id="SignalP"/>
    </source>
</evidence>
<gene>
    <name evidence="3" type="ORF">SAMN05216261_0563</name>
</gene>
<dbReference type="eggNOG" id="ENOG50309D6">
    <property type="taxonomic scope" value="Bacteria"/>
</dbReference>
<evidence type="ECO:0000259" key="2">
    <source>
        <dbReference type="Pfam" id="PF14321"/>
    </source>
</evidence>
<dbReference type="Gene3D" id="2.60.40.1120">
    <property type="entry name" value="Carboxypeptidase-like, regulatory domain"/>
    <property type="match status" value="1"/>
</dbReference>
<dbReference type="GO" id="GO:0004180">
    <property type="term" value="F:carboxypeptidase activity"/>
    <property type="evidence" value="ECO:0007669"/>
    <property type="project" value="UniProtKB-KW"/>
</dbReference>
<evidence type="ECO:0000313" key="4">
    <source>
        <dbReference type="Proteomes" id="UP000184396"/>
    </source>
</evidence>
<protein>
    <submittedName>
        <fullName evidence="3">Carboxypeptidase regulatory-like domain-containing protein</fullName>
    </submittedName>
</protein>
<feature type="signal peptide" evidence="1">
    <location>
        <begin position="1"/>
        <end position="28"/>
    </location>
</feature>
<keyword evidence="3" id="KW-0121">Carboxypeptidase</keyword>
<dbReference type="Pfam" id="PF14321">
    <property type="entry name" value="DUF4382"/>
    <property type="match status" value="1"/>
</dbReference>
<sequence>MRMNYLKSIFGTVITMMALMLMVNCDNADSNKSETARIQLKLVDEPGDYEQVNIEIIDIQYRSSEEDESWQSFTPESGYPLNVDITELIAGNSLLLTDEVVPVGLLKQVRLVLSDNNTLKIEGEDDLIPLDTPSAQQSGLKLNLDKELEAGFVYSFILDWNVQKSIVKAGNSGKYILKPVIKVNAEVNSGSISGKVVEIIEDIETPIANQLIEVYTTEGDLVKDTLTNENGDFVIQGLEAGGYIIKIMKESYIAYESLEVNVEVGNVESVGTIILELE</sequence>
<name>A0A1M6AQN7_9FLAO</name>
<feature type="domain" description="DUF4382" evidence="2">
    <location>
        <begin position="35"/>
        <end position="179"/>
    </location>
</feature>
<keyword evidence="3" id="KW-0378">Hydrolase</keyword>
<dbReference type="InterPro" id="IPR025491">
    <property type="entry name" value="DUF4382"/>
</dbReference>
<dbReference type="AlphaFoldDB" id="A0A1M6AQN7"/>
<dbReference type="OrthoDB" id="2111471at2"/>
<dbReference type="SUPFAM" id="SSF49478">
    <property type="entry name" value="Cna protein B-type domain"/>
    <property type="match status" value="1"/>
</dbReference>
<organism evidence="3 4">
    <name type="scientific">Algibacter luteus</name>
    <dbReference type="NCBI Taxonomy" id="1178825"/>
    <lineage>
        <taxon>Bacteria</taxon>
        <taxon>Pseudomonadati</taxon>
        <taxon>Bacteroidota</taxon>
        <taxon>Flavobacteriia</taxon>
        <taxon>Flavobacteriales</taxon>
        <taxon>Flavobacteriaceae</taxon>
        <taxon>Algibacter</taxon>
    </lineage>
</organism>
<dbReference type="Pfam" id="PF13620">
    <property type="entry name" value="CarboxypepD_reg"/>
    <property type="match status" value="1"/>
</dbReference>
<evidence type="ECO:0000313" key="3">
    <source>
        <dbReference type="EMBL" id="SHI38741.1"/>
    </source>
</evidence>
<reference evidence="3 4" key="1">
    <citation type="submission" date="2016-11" db="EMBL/GenBank/DDBJ databases">
        <authorList>
            <person name="Jaros S."/>
            <person name="Januszkiewicz K."/>
            <person name="Wedrychowicz H."/>
        </authorList>
    </citation>
    <scope>NUCLEOTIDE SEQUENCE [LARGE SCALE GENOMIC DNA]</scope>
    <source>
        <strain evidence="3 4">CGMCC 1.12213</strain>
    </source>
</reference>
<proteinExistence type="predicted"/>
<dbReference type="STRING" id="1178825.SAMN05216261_0563"/>
<keyword evidence="3" id="KW-0645">Protease</keyword>
<keyword evidence="1" id="KW-0732">Signal</keyword>
<accession>A0A1M6AQN7</accession>